<proteinExistence type="predicted"/>
<reference evidence="1 2" key="1">
    <citation type="submission" date="2010-08" db="EMBL/GenBank/DDBJ databases">
        <authorList>
            <person name="Weinstock G."/>
            <person name="Sodergren E."/>
            <person name="Clifton S."/>
            <person name="Fulton L."/>
            <person name="Fulton B."/>
            <person name="Courtney L."/>
            <person name="Fronick C."/>
            <person name="Harrison M."/>
            <person name="Strong C."/>
            <person name="Farmer C."/>
            <person name="Delahaunty K."/>
            <person name="Markovic C."/>
            <person name="Hall O."/>
            <person name="Minx P."/>
            <person name="Tomlinson C."/>
            <person name="Mitreva M."/>
            <person name="Hou S."/>
            <person name="Chen J."/>
            <person name="Wollam A."/>
            <person name="Pepin K.H."/>
            <person name="Johnson M."/>
            <person name="Bhonagiri V."/>
            <person name="Zhang X."/>
            <person name="Suruliraj S."/>
            <person name="Warren W."/>
            <person name="Chinwalla A."/>
            <person name="Mardis E.R."/>
            <person name="Wilson R.K."/>
        </authorList>
    </citation>
    <scope>NUCLEOTIDE SEQUENCE [LARGE SCALE GENOMIC DNA]</scope>
    <source>
        <strain evidence="1 2">F0399</strain>
    </source>
</reference>
<evidence type="ECO:0000313" key="1">
    <source>
        <dbReference type="EMBL" id="EFW28692.1"/>
    </source>
</evidence>
<comment type="caution">
    <text evidence="1">The sequence shown here is derived from an EMBL/GenBank/DDBJ whole genome shotgun (WGS) entry which is preliminary data.</text>
</comment>
<evidence type="ECO:0000313" key="2">
    <source>
        <dbReference type="Proteomes" id="UP000004633"/>
    </source>
</evidence>
<accession>E7N539</accession>
<gene>
    <name evidence="1" type="ORF">HMPREF9555_02134</name>
</gene>
<sequence>MRRFCAVRTAHKASLKYCEGMCYNQIYKVGATMKGDEAYESSYAL</sequence>
<name>E7N539_9FIRM</name>
<dbReference type="AlphaFoldDB" id="E7N539"/>
<protein>
    <submittedName>
        <fullName evidence="1">Uncharacterized protein</fullName>
    </submittedName>
</protein>
<dbReference type="STRING" id="749551.HMPREF9555_02134"/>
<keyword evidence="2" id="KW-1185">Reference proteome</keyword>
<organism evidence="1 2">
    <name type="scientific">Selenomonas artemidis F0399</name>
    <dbReference type="NCBI Taxonomy" id="749551"/>
    <lineage>
        <taxon>Bacteria</taxon>
        <taxon>Bacillati</taxon>
        <taxon>Bacillota</taxon>
        <taxon>Negativicutes</taxon>
        <taxon>Selenomonadales</taxon>
        <taxon>Selenomonadaceae</taxon>
        <taxon>Selenomonas</taxon>
    </lineage>
</organism>
<dbReference type="EMBL" id="AECV01000061">
    <property type="protein sequence ID" value="EFW28692.1"/>
    <property type="molecule type" value="Genomic_DNA"/>
</dbReference>
<dbReference type="Proteomes" id="UP000004633">
    <property type="component" value="Unassembled WGS sequence"/>
</dbReference>
<dbReference type="HOGENOM" id="CLU_3205146_0_0_9"/>